<dbReference type="AlphaFoldDB" id="M0AU57"/>
<evidence type="ECO:0000313" key="1">
    <source>
        <dbReference type="EMBL" id="ELZ01872.1"/>
    </source>
</evidence>
<gene>
    <name evidence="1" type="ORF">C481_10137</name>
</gene>
<sequence>MARRTFVKCGAVSTGALLGTSGASARTDSTSQEPETETVDHGLLLPYQFRPGSRVTVAASELDWQPERFERSYQTNVITYDRAPSYRAFLFTEPNGALAPAQSLEFSGVERSANAVDQGQGVVTVGLEFDFE</sequence>
<proteinExistence type="predicted"/>
<keyword evidence="2" id="KW-1185">Reference proteome</keyword>
<name>M0AU57_NATA1</name>
<accession>M0AU57</accession>
<evidence type="ECO:0000313" key="2">
    <source>
        <dbReference type="Proteomes" id="UP000011554"/>
    </source>
</evidence>
<dbReference type="eggNOG" id="arCOG11427">
    <property type="taxonomic scope" value="Archaea"/>
</dbReference>
<dbReference type="PATRIC" id="fig|29540.5.peg.2065"/>
<reference evidence="1 2" key="1">
    <citation type="journal article" date="2014" name="PLoS Genet.">
        <title>Phylogenetically driven sequencing of extremely halophilic archaea reveals strategies for static and dynamic osmo-response.</title>
        <authorList>
            <person name="Becker E.A."/>
            <person name="Seitzer P.M."/>
            <person name="Tritt A."/>
            <person name="Larsen D."/>
            <person name="Krusor M."/>
            <person name="Yao A.I."/>
            <person name="Wu D."/>
            <person name="Madern D."/>
            <person name="Eisen J.A."/>
            <person name="Darling A.E."/>
            <person name="Facciotti M.T."/>
        </authorList>
    </citation>
    <scope>NUCLEOTIDE SEQUENCE [LARGE SCALE GENOMIC DNA]</scope>
    <source>
        <strain evidence="1 2">DSM 12278</strain>
    </source>
</reference>
<dbReference type="EMBL" id="AOIO01000023">
    <property type="protein sequence ID" value="ELZ01872.1"/>
    <property type="molecule type" value="Genomic_DNA"/>
</dbReference>
<protein>
    <submittedName>
        <fullName evidence="1">Uncharacterized protein</fullName>
    </submittedName>
</protein>
<dbReference type="Proteomes" id="UP000011554">
    <property type="component" value="Unassembled WGS sequence"/>
</dbReference>
<organism evidence="1 2">
    <name type="scientific">Natrialba asiatica (strain ATCC 700177 / DSM 12278 / JCM 9576 / FERM P-10747 / NBRC 102637 / 172P1)</name>
    <dbReference type="NCBI Taxonomy" id="29540"/>
    <lineage>
        <taxon>Archaea</taxon>
        <taxon>Methanobacteriati</taxon>
        <taxon>Methanobacteriota</taxon>
        <taxon>Stenosarchaea group</taxon>
        <taxon>Halobacteria</taxon>
        <taxon>Halobacteriales</taxon>
        <taxon>Natrialbaceae</taxon>
        <taxon>Natrialba</taxon>
    </lineage>
</organism>
<comment type="caution">
    <text evidence="1">The sequence shown here is derived from an EMBL/GenBank/DDBJ whole genome shotgun (WGS) entry which is preliminary data.</text>
</comment>